<name>A0A182SWC1_9DIPT</name>
<reference evidence="2" key="2">
    <citation type="submission" date="2020-05" db="UniProtKB">
        <authorList>
            <consortium name="EnsemblMetazoa"/>
        </authorList>
    </citation>
    <scope>IDENTIFICATION</scope>
    <source>
        <strain evidence="2">maculatus3</strain>
    </source>
</reference>
<keyword evidence="1" id="KW-1133">Transmembrane helix</keyword>
<sequence length="140" mass="15408">MCNRLPRPALRCLWRAHHGVGIFALGLLLGQDLTSLYPTTWTPMQSTSSATVSGNAHLQMDSYRRRDMVVWLVCGGSKFGAGVCSGGCLLEFVDGKRILKKIDGHDSGTESDGDLEQEDDLIQEHEMELSKLSVDQISEN</sequence>
<dbReference type="EnsemblMetazoa" id="AMAM014743-RA">
    <property type="protein sequence ID" value="AMAM014743-PA"/>
    <property type="gene ID" value="AMAM014743"/>
</dbReference>
<organism evidence="2 3">
    <name type="scientific">Anopheles maculatus</name>
    <dbReference type="NCBI Taxonomy" id="74869"/>
    <lineage>
        <taxon>Eukaryota</taxon>
        <taxon>Metazoa</taxon>
        <taxon>Ecdysozoa</taxon>
        <taxon>Arthropoda</taxon>
        <taxon>Hexapoda</taxon>
        <taxon>Insecta</taxon>
        <taxon>Pterygota</taxon>
        <taxon>Neoptera</taxon>
        <taxon>Endopterygota</taxon>
        <taxon>Diptera</taxon>
        <taxon>Nematocera</taxon>
        <taxon>Culicoidea</taxon>
        <taxon>Culicidae</taxon>
        <taxon>Anophelinae</taxon>
        <taxon>Anopheles</taxon>
        <taxon>Anopheles maculatus group</taxon>
    </lineage>
</organism>
<evidence type="ECO:0000313" key="2">
    <source>
        <dbReference type="EnsemblMetazoa" id="AMAM014743-PA"/>
    </source>
</evidence>
<keyword evidence="1" id="KW-0812">Transmembrane</keyword>
<keyword evidence="1" id="KW-0472">Membrane</keyword>
<feature type="transmembrane region" description="Helical" evidence="1">
    <location>
        <begin position="12"/>
        <end position="30"/>
    </location>
</feature>
<proteinExistence type="predicted"/>
<accession>A0A182SWC1</accession>
<dbReference type="AlphaFoldDB" id="A0A182SWC1"/>
<protein>
    <submittedName>
        <fullName evidence="2">Uncharacterized protein</fullName>
    </submittedName>
</protein>
<dbReference type="VEuPathDB" id="VectorBase:AMAM014743"/>
<reference evidence="3" key="1">
    <citation type="submission" date="2013-09" db="EMBL/GenBank/DDBJ databases">
        <title>The Genome Sequence of Anopheles maculatus species B.</title>
        <authorList>
            <consortium name="The Broad Institute Genomics Platform"/>
            <person name="Neafsey D.E."/>
            <person name="Besansky N."/>
            <person name="Howell P."/>
            <person name="Walton C."/>
            <person name="Young S.K."/>
            <person name="Zeng Q."/>
            <person name="Gargeya S."/>
            <person name="Fitzgerald M."/>
            <person name="Haas B."/>
            <person name="Abouelleil A."/>
            <person name="Allen A.W."/>
            <person name="Alvarado L."/>
            <person name="Arachchi H.M."/>
            <person name="Berlin A.M."/>
            <person name="Chapman S.B."/>
            <person name="Gainer-Dewar J."/>
            <person name="Goldberg J."/>
            <person name="Griggs A."/>
            <person name="Gujja S."/>
            <person name="Hansen M."/>
            <person name="Howarth C."/>
            <person name="Imamovic A."/>
            <person name="Ireland A."/>
            <person name="Larimer J."/>
            <person name="McCowan C."/>
            <person name="Murphy C."/>
            <person name="Pearson M."/>
            <person name="Poon T.W."/>
            <person name="Priest M."/>
            <person name="Roberts A."/>
            <person name="Saif S."/>
            <person name="Shea T."/>
            <person name="Sisk P."/>
            <person name="Sykes S."/>
            <person name="Wortman J."/>
            <person name="Nusbaum C."/>
            <person name="Birren B."/>
        </authorList>
    </citation>
    <scope>NUCLEOTIDE SEQUENCE [LARGE SCALE GENOMIC DNA]</scope>
    <source>
        <strain evidence="3">maculatus3</strain>
    </source>
</reference>
<keyword evidence="3" id="KW-1185">Reference proteome</keyword>
<evidence type="ECO:0000256" key="1">
    <source>
        <dbReference type="SAM" id="Phobius"/>
    </source>
</evidence>
<evidence type="ECO:0000313" key="3">
    <source>
        <dbReference type="Proteomes" id="UP000075901"/>
    </source>
</evidence>
<feature type="transmembrane region" description="Helical" evidence="1">
    <location>
        <begin position="68"/>
        <end position="93"/>
    </location>
</feature>
<dbReference type="Proteomes" id="UP000075901">
    <property type="component" value="Unassembled WGS sequence"/>
</dbReference>